<dbReference type="PROSITE" id="PS50174">
    <property type="entry name" value="G_PATCH"/>
    <property type="match status" value="1"/>
</dbReference>
<dbReference type="Pfam" id="PF01585">
    <property type="entry name" value="G-patch"/>
    <property type="match status" value="1"/>
</dbReference>
<dbReference type="PROSITE" id="PS51613">
    <property type="entry name" value="SAM_MT_RRMJ"/>
    <property type="match status" value="1"/>
</dbReference>
<name>A0ABM5L4F6_DIAVI</name>
<feature type="domain" description="G-patch" evidence="2">
    <location>
        <begin position="43"/>
        <end position="89"/>
    </location>
</feature>
<dbReference type="SUPFAM" id="SSF53335">
    <property type="entry name" value="S-adenosyl-L-methionine-dependent methyltransferases"/>
    <property type="match status" value="1"/>
</dbReference>
<protein>
    <recommendedName>
        <fullName evidence="1">Cap-specific mRNA (nucleoside-2'-O-)-methyltransferase 1</fullName>
        <ecNumber evidence="1">2.1.1.57</ecNumber>
    </recommendedName>
    <alternativeName>
        <fullName evidence="1">Cap1 2'O-ribose methyltransferase 1</fullName>
    </alternativeName>
</protein>
<reference evidence="4" key="1">
    <citation type="submission" date="2025-05" db="UniProtKB">
        <authorList>
            <consortium name="EnsemblMetazoa"/>
        </authorList>
    </citation>
    <scope>IDENTIFICATION</scope>
</reference>
<evidence type="ECO:0000313" key="4">
    <source>
        <dbReference type="EnsemblMetazoa" id="XP_050517315.1"/>
    </source>
</evidence>
<proteinExistence type="predicted"/>
<keyword evidence="1" id="KW-0506">mRNA capping</keyword>
<dbReference type="RefSeq" id="XP_050517315.1">
    <property type="nucleotide sequence ID" value="XM_050661358.1"/>
</dbReference>
<comment type="catalytic activity">
    <reaction evidence="1">
        <text>a 5'-end (N(7)-methyl 5'-triphosphoguanosine)-ribonucleoside in mRNA + S-adenosyl-L-methionine = a 5'-end (N(7)-methyl 5'-triphosphoguanosine)-(2'-O-methyl-ribonucleoside) in mRNA + S-adenosyl-L-homocysteine + H(+)</text>
        <dbReference type="Rhea" id="RHEA:67020"/>
        <dbReference type="Rhea" id="RHEA-COMP:17167"/>
        <dbReference type="Rhea" id="RHEA-COMP:17168"/>
        <dbReference type="ChEBI" id="CHEBI:15378"/>
        <dbReference type="ChEBI" id="CHEBI:57856"/>
        <dbReference type="ChEBI" id="CHEBI:59789"/>
        <dbReference type="ChEBI" id="CHEBI:156461"/>
        <dbReference type="ChEBI" id="CHEBI:167609"/>
        <dbReference type="EC" id="2.1.1.57"/>
    </reaction>
</comment>
<comment type="function">
    <text evidence="1">S-adenosyl-L-methionine-dependent methyltransferase that mediates RNA cap1 2'-O-ribose methylation to the 5'-cap structure of RNAs. Methylates the ribose of the first nucleotide of a m(7)GpppG-capped mRNA to produce m(7)GpppNmp (cap1).</text>
</comment>
<dbReference type="InterPro" id="IPR050851">
    <property type="entry name" value="mRNA_Cap_2O-Ribose_MeTrfase"/>
</dbReference>
<dbReference type="PANTHER" id="PTHR16121:SF0">
    <property type="entry name" value="CAP-SPECIFIC MRNA (NUCLEOSIDE-2'-O-)-METHYLTRANSFERASE 1"/>
    <property type="match status" value="1"/>
</dbReference>
<dbReference type="InterPro" id="IPR025816">
    <property type="entry name" value="RrmJ-type_MeTrfase"/>
</dbReference>
<dbReference type="GeneID" id="126891980"/>
<dbReference type="SMART" id="SM00443">
    <property type="entry name" value="G_patch"/>
    <property type="match status" value="1"/>
</dbReference>
<evidence type="ECO:0000256" key="1">
    <source>
        <dbReference type="RuleBase" id="RU368012"/>
    </source>
</evidence>
<comment type="subcellular location">
    <subcellularLocation>
        <location evidence="1">Nucleus</location>
    </subcellularLocation>
</comment>
<keyword evidence="1" id="KW-0808">Transferase</keyword>
<keyword evidence="1" id="KW-0539">Nucleus</keyword>
<keyword evidence="1" id="KW-0949">S-adenosyl-L-methionine</keyword>
<keyword evidence="5" id="KW-1185">Reference proteome</keyword>
<dbReference type="Pfam" id="PF01728">
    <property type="entry name" value="FtsJ"/>
    <property type="match status" value="1"/>
</dbReference>
<dbReference type="PANTHER" id="PTHR16121">
    <property type="entry name" value="CAP-SPECIFIC MRNA (NUCLEOSIDE-2'-O-)-METHYLTRANSFERASE 1-RELATED"/>
    <property type="match status" value="1"/>
</dbReference>
<dbReference type="Gene3D" id="3.40.50.12760">
    <property type="match status" value="2"/>
</dbReference>
<evidence type="ECO:0000313" key="5">
    <source>
        <dbReference type="Proteomes" id="UP001652700"/>
    </source>
</evidence>
<organism evidence="4 5">
    <name type="scientific">Diabrotica virgifera virgifera</name>
    <name type="common">western corn rootworm</name>
    <dbReference type="NCBI Taxonomy" id="50390"/>
    <lineage>
        <taxon>Eukaryota</taxon>
        <taxon>Metazoa</taxon>
        <taxon>Ecdysozoa</taxon>
        <taxon>Arthropoda</taxon>
        <taxon>Hexapoda</taxon>
        <taxon>Insecta</taxon>
        <taxon>Pterygota</taxon>
        <taxon>Neoptera</taxon>
        <taxon>Endopterygota</taxon>
        <taxon>Coleoptera</taxon>
        <taxon>Polyphaga</taxon>
        <taxon>Cucujiformia</taxon>
        <taxon>Chrysomeloidea</taxon>
        <taxon>Chrysomelidae</taxon>
        <taxon>Galerucinae</taxon>
        <taxon>Diabroticina</taxon>
        <taxon>Diabroticites</taxon>
        <taxon>Diabrotica</taxon>
    </lineage>
</organism>
<keyword evidence="1" id="KW-0489">Methyltransferase</keyword>
<evidence type="ECO:0000259" key="3">
    <source>
        <dbReference type="PROSITE" id="PS51613"/>
    </source>
</evidence>
<dbReference type="InterPro" id="IPR002877">
    <property type="entry name" value="RNA_MeTrfase_FtsJ_dom"/>
</dbReference>
<dbReference type="Proteomes" id="UP001652700">
    <property type="component" value="Unplaced"/>
</dbReference>
<dbReference type="EC" id="2.1.1.57" evidence="1"/>
<dbReference type="InterPro" id="IPR029063">
    <property type="entry name" value="SAM-dependent_MTases_sf"/>
</dbReference>
<dbReference type="InterPro" id="IPR000467">
    <property type="entry name" value="G_patch_dom"/>
</dbReference>
<feature type="domain" description="RrmJ-type SAM-dependent 2'-O-MTase" evidence="3">
    <location>
        <begin position="1"/>
        <end position="345"/>
    </location>
</feature>
<keyword evidence="1" id="KW-0507">mRNA processing</keyword>
<dbReference type="EnsemblMetazoa" id="XM_050661358.1">
    <property type="protein sequence ID" value="XP_050517315.1"/>
    <property type="gene ID" value="LOC126891980"/>
</dbReference>
<accession>A0ABM5L4F6</accession>
<sequence>MISETVNESDTNISMQYQNLSIYDNGPPFEVFQNEETTKSPNIDEKALRMMQKMGYKEGSGLGKSEQGITKIIDINYQHGKRGLGLKLKRIEDTLKTWNFSIEEVNIKENLIWLKNEAASDYTEEELLTWIKEGEHVTDIKTQTEFCDEEILNNVVNAKENFQNHEGPYYFADVCAGPGGFSEYILWRKQWNFKGFGLTLKDENDFKLGDSTCACPASFQALYGNDDDGNVCSPENILDFKEKVMHETDMQGVHFMMSDGGFSVEGNENFQEILSKSIYICQCLVGLEIVRSHGHFVTKLFDVFTPFSVGILFLMFKCFENVAILKPNSSRPANSERYFICSNLNRDHFYERVKKYFWSIVRRLWEIKDNNNIDVLEIVPLHILKGDKSFYNYIVNSNITLAVRQTTGLQKIAAFCQNPTLVECRQEECRRKCLEFWNLPDKSKTALPQLSALQLVNLVLDKPEILLVQPRKVDHIEAFNELISDVEDWYYFPLYSSQKTNNCNFYAGVSGKVYRLQKGKWIKINNIQLCRGTLLYGEFVKEKCLTTEGSKETESTKYSLHVIDALYLGEKSLVDLSFLKRQDLIKLYCKSLNKEGLPLSVRIRPKISNRFSNITSDCLISSSKTNGTYCNLPLLGYKSISESFKTNSLLLLKVNSNQSFHWTYVLRVQIFIKDNEEINEDSLLLEHILSEAKEKS</sequence>
<evidence type="ECO:0000259" key="2">
    <source>
        <dbReference type="PROSITE" id="PS50174"/>
    </source>
</evidence>